<proteinExistence type="predicted"/>
<dbReference type="EMBL" id="LLXS01000037">
    <property type="protein sequence ID" value="KRG40270.1"/>
    <property type="molecule type" value="Genomic_DNA"/>
</dbReference>
<comment type="caution">
    <text evidence="1">The sequence shown here is derived from an EMBL/GenBank/DDBJ whole genome shotgun (WGS) entry which is preliminary data.</text>
</comment>
<organism evidence="1 2">
    <name type="scientific">Stenotrophomonas pictorum JCM 9942</name>
    <dbReference type="NCBI Taxonomy" id="1236960"/>
    <lineage>
        <taxon>Bacteria</taxon>
        <taxon>Pseudomonadati</taxon>
        <taxon>Pseudomonadota</taxon>
        <taxon>Gammaproteobacteria</taxon>
        <taxon>Lysobacterales</taxon>
        <taxon>Lysobacteraceae</taxon>
        <taxon>Stenotrophomonas</taxon>
    </lineage>
</organism>
<evidence type="ECO:0000313" key="1">
    <source>
        <dbReference type="EMBL" id="KRG40270.1"/>
    </source>
</evidence>
<gene>
    <name evidence="1" type="ORF">ARC78_12790</name>
</gene>
<evidence type="ECO:0000313" key="2">
    <source>
        <dbReference type="Proteomes" id="UP000050836"/>
    </source>
</evidence>
<dbReference type="Proteomes" id="UP000050836">
    <property type="component" value="Unassembled WGS sequence"/>
</dbReference>
<accession>A0A0R0AEE0</accession>
<protein>
    <submittedName>
        <fullName evidence="1">Uncharacterized protein</fullName>
    </submittedName>
</protein>
<dbReference type="AlphaFoldDB" id="A0A0R0AEE0"/>
<reference evidence="1 2" key="1">
    <citation type="submission" date="2015-10" db="EMBL/GenBank/DDBJ databases">
        <title>Genome sequencing and analysis of members of genus Stenotrophomonas.</title>
        <authorList>
            <person name="Patil P.P."/>
            <person name="Midha S."/>
            <person name="Patil P.B."/>
        </authorList>
    </citation>
    <scope>NUCLEOTIDE SEQUENCE [LARGE SCALE GENOMIC DNA]</scope>
    <source>
        <strain evidence="1 2">JCM 9942</strain>
    </source>
</reference>
<keyword evidence="2" id="KW-1185">Reference proteome</keyword>
<name>A0A0R0AEE0_9GAMM</name>
<sequence length="84" mass="9633">MFRFSLIDDGLAVTFIDDVEGVENAISDVRWNTEEPALYFTVQWMKGPTHRYRISPDADGNTLEVSITASWVETWAPMPVYKPH</sequence>